<dbReference type="Gene3D" id="2.20.25.240">
    <property type="match status" value="1"/>
</dbReference>
<evidence type="ECO:0000313" key="5">
    <source>
        <dbReference type="EMBL" id="CAF1174377.1"/>
    </source>
</evidence>
<dbReference type="Pfam" id="PF04500">
    <property type="entry name" value="FLYWCH"/>
    <property type="match status" value="1"/>
</dbReference>
<reference evidence="5" key="1">
    <citation type="submission" date="2021-02" db="EMBL/GenBank/DDBJ databases">
        <authorList>
            <person name="Nowell W R."/>
        </authorList>
    </citation>
    <scope>NUCLEOTIDE SEQUENCE</scope>
</reference>
<dbReference type="GO" id="GO:0008270">
    <property type="term" value="F:zinc ion binding"/>
    <property type="evidence" value="ECO:0007669"/>
    <property type="project" value="UniProtKB-KW"/>
</dbReference>
<keyword evidence="2" id="KW-0863">Zinc-finger</keyword>
<protein>
    <recommendedName>
        <fullName evidence="4">FLYWCH-type domain-containing protein</fullName>
    </recommendedName>
</protein>
<organism evidence="5 8">
    <name type="scientific">Rotaria sordida</name>
    <dbReference type="NCBI Taxonomy" id="392033"/>
    <lineage>
        <taxon>Eukaryota</taxon>
        <taxon>Metazoa</taxon>
        <taxon>Spiralia</taxon>
        <taxon>Gnathifera</taxon>
        <taxon>Rotifera</taxon>
        <taxon>Eurotatoria</taxon>
        <taxon>Bdelloidea</taxon>
        <taxon>Philodinida</taxon>
        <taxon>Philodinidae</taxon>
        <taxon>Rotaria</taxon>
    </lineage>
</organism>
<evidence type="ECO:0000259" key="4">
    <source>
        <dbReference type="Pfam" id="PF04500"/>
    </source>
</evidence>
<evidence type="ECO:0000313" key="8">
    <source>
        <dbReference type="Proteomes" id="UP000663854"/>
    </source>
</evidence>
<feature type="domain" description="FLYWCH-type" evidence="4">
    <location>
        <begin position="2"/>
        <end position="61"/>
    </location>
</feature>
<dbReference type="EMBL" id="CAJNOH010001088">
    <property type="protein sequence ID" value="CAF1174377.1"/>
    <property type="molecule type" value="Genomic_DNA"/>
</dbReference>
<evidence type="ECO:0000256" key="1">
    <source>
        <dbReference type="ARBA" id="ARBA00022723"/>
    </source>
</evidence>
<keyword evidence="3" id="KW-0862">Zinc</keyword>
<dbReference type="Proteomes" id="UP000663874">
    <property type="component" value="Unassembled WGS sequence"/>
</dbReference>
<proteinExistence type="predicted"/>
<dbReference type="EMBL" id="CAJNOL010001872">
    <property type="protein sequence ID" value="CAF1431344.1"/>
    <property type="molecule type" value="Genomic_DNA"/>
</dbReference>
<evidence type="ECO:0000256" key="2">
    <source>
        <dbReference type="ARBA" id="ARBA00022771"/>
    </source>
</evidence>
<name>A0A814UI26_9BILA</name>
<evidence type="ECO:0000313" key="9">
    <source>
        <dbReference type="Proteomes" id="UP000663870"/>
    </source>
</evidence>
<dbReference type="Proteomes" id="UP000663870">
    <property type="component" value="Unassembled WGS sequence"/>
</dbReference>
<gene>
    <name evidence="7" type="ORF">FNK824_LOCUS33261</name>
    <name evidence="6" type="ORF">JXQ802_LOCUS36453</name>
    <name evidence="5" type="ORF">PYM288_LOCUS23448</name>
</gene>
<accession>A0A814UI26</accession>
<dbReference type="EMBL" id="CAJOBE010012011">
    <property type="protein sequence ID" value="CAF4142382.1"/>
    <property type="molecule type" value="Genomic_DNA"/>
</dbReference>
<evidence type="ECO:0000313" key="7">
    <source>
        <dbReference type="EMBL" id="CAF4142382.1"/>
    </source>
</evidence>
<dbReference type="InterPro" id="IPR007588">
    <property type="entry name" value="Znf_FLYWCH"/>
</dbReference>
<keyword evidence="1" id="KW-0479">Metal-binding</keyword>
<dbReference type="Proteomes" id="UP000663854">
    <property type="component" value="Unassembled WGS sequence"/>
</dbReference>
<dbReference type="AlphaFoldDB" id="A0A814UI26"/>
<evidence type="ECO:0000313" key="6">
    <source>
        <dbReference type="EMBL" id="CAF1431344.1"/>
    </source>
</evidence>
<comment type="caution">
    <text evidence="5">The sequence shown here is derived from an EMBL/GenBank/DDBJ whole genome shotgun (WGS) entry which is preliminary data.</text>
</comment>
<evidence type="ECO:0000256" key="3">
    <source>
        <dbReference type="ARBA" id="ARBA00022833"/>
    </source>
</evidence>
<sequence length="204" mass="23469">MMETSRGKPILEHQGYIYIINKKSNNNKIIWCCRNYRHNQCRGRLHTIDDQVVLTVGEHNHEPSHLPGEVIASRTKMNDAAKQTGQSTHDIVADCVSRLSDHAISTLPNLQHVKRTVQRIRRRHQNPLSLPVNRDSLVIDTQYIKTARGRTFLQFDSGPIDQRILIFSTKKQLKMLKNANYIYLDGTLSSIKSLFCYCCIQVLT</sequence>
<keyword evidence="9" id="KW-1185">Reference proteome</keyword>